<dbReference type="InterPro" id="IPR000172">
    <property type="entry name" value="GMC_OxRdtase_N"/>
</dbReference>
<dbReference type="SUPFAM" id="SSF51905">
    <property type="entry name" value="FAD/NAD(P)-binding domain"/>
    <property type="match status" value="1"/>
</dbReference>
<comment type="cofactor">
    <cofactor evidence="1 5">
        <name>FAD</name>
        <dbReference type="ChEBI" id="CHEBI:57692"/>
    </cofactor>
</comment>
<evidence type="ECO:0000256" key="5">
    <source>
        <dbReference type="PIRSR" id="PIRSR000137-2"/>
    </source>
</evidence>
<dbReference type="PIRSF" id="PIRSF000137">
    <property type="entry name" value="Alcohol_oxidase"/>
    <property type="match status" value="1"/>
</dbReference>
<dbReference type="PANTHER" id="PTHR11552">
    <property type="entry name" value="GLUCOSE-METHANOL-CHOLINE GMC OXIDOREDUCTASE"/>
    <property type="match status" value="1"/>
</dbReference>
<feature type="region of interest" description="Disordered" evidence="7">
    <location>
        <begin position="490"/>
        <end position="519"/>
    </location>
</feature>
<evidence type="ECO:0000313" key="9">
    <source>
        <dbReference type="EMBL" id="CEM48601.1"/>
    </source>
</evidence>
<comment type="similarity">
    <text evidence="2 6">Belongs to the GMC oxidoreductase family.</text>
</comment>
<evidence type="ECO:0000256" key="7">
    <source>
        <dbReference type="SAM" id="MobiDB-lite"/>
    </source>
</evidence>
<evidence type="ECO:0000256" key="1">
    <source>
        <dbReference type="ARBA" id="ARBA00001974"/>
    </source>
</evidence>
<dbReference type="PhylomeDB" id="A0A0G4HVU2"/>
<dbReference type="Pfam" id="PF00732">
    <property type="entry name" value="GMC_oxred_N"/>
    <property type="match status" value="1"/>
</dbReference>
<evidence type="ECO:0000256" key="2">
    <source>
        <dbReference type="ARBA" id="ARBA00010790"/>
    </source>
</evidence>
<protein>
    <recommendedName>
        <fullName evidence="8">Glucose-methanol-choline oxidoreductase N-terminal domain-containing protein</fullName>
    </recommendedName>
</protein>
<feature type="region of interest" description="Disordered" evidence="7">
    <location>
        <begin position="594"/>
        <end position="618"/>
    </location>
</feature>
<dbReference type="InterPro" id="IPR007867">
    <property type="entry name" value="GMC_OxRtase_C"/>
</dbReference>
<dbReference type="GO" id="GO:0016614">
    <property type="term" value="F:oxidoreductase activity, acting on CH-OH group of donors"/>
    <property type="evidence" value="ECO:0007669"/>
    <property type="project" value="InterPro"/>
</dbReference>
<dbReference type="Pfam" id="PF05199">
    <property type="entry name" value="GMC_oxred_C"/>
    <property type="match status" value="1"/>
</dbReference>
<proteinExistence type="inferred from homology"/>
<organism evidence="9">
    <name type="scientific">Chromera velia CCMP2878</name>
    <dbReference type="NCBI Taxonomy" id="1169474"/>
    <lineage>
        <taxon>Eukaryota</taxon>
        <taxon>Sar</taxon>
        <taxon>Alveolata</taxon>
        <taxon>Colpodellida</taxon>
        <taxon>Chromeraceae</taxon>
        <taxon>Chromera</taxon>
    </lineage>
</organism>
<reference evidence="9" key="1">
    <citation type="submission" date="2014-11" db="EMBL/GenBank/DDBJ databases">
        <authorList>
            <person name="Otto D Thomas"/>
            <person name="Naeem Raeece"/>
        </authorList>
    </citation>
    <scope>NUCLEOTIDE SEQUENCE</scope>
</reference>
<accession>A0A0G4HVU2</accession>
<dbReference type="VEuPathDB" id="CryptoDB:Cvel_32382"/>
<dbReference type="Gene3D" id="3.30.560.10">
    <property type="entry name" value="Glucose Oxidase, domain 3"/>
    <property type="match status" value="1"/>
</dbReference>
<dbReference type="Gene3D" id="3.50.50.60">
    <property type="entry name" value="FAD/NAD(P)-binding domain"/>
    <property type="match status" value="1"/>
</dbReference>
<evidence type="ECO:0000259" key="8">
    <source>
        <dbReference type="PROSITE" id="PS00623"/>
    </source>
</evidence>
<feature type="compositionally biased region" description="Basic and acidic residues" evidence="7">
    <location>
        <begin position="490"/>
        <end position="505"/>
    </location>
</feature>
<dbReference type="AlphaFoldDB" id="A0A0G4HVU2"/>
<dbReference type="GO" id="GO:0050660">
    <property type="term" value="F:flavin adenine dinucleotide binding"/>
    <property type="evidence" value="ECO:0007669"/>
    <property type="project" value="InterPro"/>
</dbReference>
<evidence type="ECO:0000256" key="6">
    <source>
        <dbReference type="RuleBase" id="RU003968"/>
    </source>
</evidence>
<keyword evidence="4 5" id="KW-0274">FAD</keyword>
<name>A0A0G4HVU2_9ALVE</name>
<dbReference type="EMBL" id="CDMZ01004086">
    <property type="protein sequence ID" value="CEM48601.1"/>
    <property type="molecule type" value="Genomic_DNA"/>
</dbReference>
<dbReference type="PANTHER" id="PTHR11552:SF147">
    <property type="entry name" value="CHOLINE DEHYDROGENASE, MITOCHONDRIAL"/>
    <property type="match status" value="1"/>
</dbReference>
<dbReference type="PROSITE" id="PS00623">
    <property type="entry name" value="GMC_OXRED_1"/>
    <property type="match status" value="1"/>
</dbReference>
<evidence type="ECO:0000256" key="3">
    <source>
        <dbReference type="ARBA" id="ARBA00022630"/>
    </source>
</evidence>
<dbReference type="InterPro" id="IPR036188">
    <property type="entry name" value="FAD/NAD-bd_sf"/>
</dbReference>
<gene>
    <name evidence="9" type="ORF">Cvel_32382</name>
</gene>
<evidence type="ECO:0000256" key="4">
    <source>
        <dbReference type="ARBA" id="ARBA00022827"/>
    </source>
</evidence>
<feature type="binding site" evidence="5">
    <location>
        <position position="230"/>
    </location>
    <ligand>
        <name>FAD</name>
        <dbReference type="ChEBI" id="CHEBI:57692"/>
    </ligand>
</feature>
<dbReference type="SUPFAM" id="SSF54373">
    <property type="entry name" value="FAD-linked reductases, C-terminal domain"/>
    <property type="match status" value="1"/>
</dbReference>
<keyword evidence="3 6" id="KW-0285">Flavoprotein</keyword>
<dbReference type="InterPro" id="IPR012132">
    <property type="entry name" value="GMC_OxRdtase"/>
</dbReference>
<sequence length="618" mass="66798">MSADFIVVGGGSAGAVVAARLSEDPNVSVLLLEAGGKPNTIAARVPAACGDLQQTQHVWNFVTEEQEHSSKLLEGKRVHMPSGKCLGGSSQVNYMAYVRGHRSDFDSWAESGPFPEWSWDSMLPFFKKAEDCRLPRDMPSLLPVDPSVHGRNGPISVSTRLPVLPASEKFVTAAKQAGHAPVDYNAGEMMGVSLHQMTIRDGRRCGTYEGYLAPIMGRRPNLRVLTGAMVHRVLFEDTRAVGVEFSTPGVLWGRSRVMKAKASKEVILCAGAVGSAKLLMLSGVGDSSHLKEKGVALVQHNPHVGQHLQDHCMTLVAVRGEDKGKLGSLRLRDVFSVSAALQWLTRGHGPLASSAYDASVFLRSGLSPEHPGPDVQIGFFASAGKPEMLKQNLRIESKEFWKEEKRGDVLPLPHTEVAILVPTLLRPLSEGTIKLRDADPLSPPQIDPKYLSVERDRKVLAEGVRRAVEIIRQPALASDSSHVVLTADTRKEKGAVREEAKKSPDTRSLSVHESTETLDPDRVAQGYTLTVYHPVATCRMGEVVDGRLRVRGLEGLRVCDNSVAPKVVSANTNALAIAIGERGASIIQEDWQGTRKGRGVGGRGGEKVQSGGDLRAKL</sequence>
<feature type="domain" description="Glucose-methanol-choline oxidoreductase N-terminal" evidence="8">
    <location>
        <begin position="83"/>
        <end position="106"/>
    </location>
</feature>